<dbReference type="PANTHER" id="PTHR35335">
    <property type="entry name" value="UPF0716 PROTEIN FXSA"/>
    <property type="match status" value="1"/>
</dbReference>
<evidence type="ECO:0000313" key="4">
    <source>
        <dbReference type="Proteomes" id="UP001523219"/>
    </source>
</evidence>
<dbReference type="InterPro" id="IPR007313">
    <property type="entry name" value="FxsA"/>
</dbReference>
<sequence length="188" mass="19961">MTTGTSTSSRSFRPRRSRLLTLLPLGVAAWLVLEIWLLLLVANAAGGFTVFLLLAIGVVLGGVIVKTAGRRAFQNLGETLRPGRSGAAPSAGGNGLMMLGGVLLMLPGMISDVVGLLLLVPPVQRLVGRTAERTLDRTLRRTPFGSVGDAFQRARMHRHDGKVVQGEVVDDERGTDSPPPGPRPPLSR</sequence>
<name>A0ABT0ZA62_9ACTN</name>
<proteinExistence type="predicted"/>
<comment type="caution">
    <text evidence="3">The sequence shown here is derived from an EMBL/GenBank/DDBJ whole genome shotgun (WGS) entry which is preliminary data.</text>
</comment>
<protein>
    <submittedName>
        <fullName evidence="3">FxsA family protein</fullName>
    </submittedName>
</protein>
<dbReference type="Proteomes" id="UP001523219">
    <property type="component" value="Unassembled WGS sequence"/>
</dbReference>
<keyword evidence="2" id="KW-0812">Transmembrane</keyword>
<feature type="transmembrane region" description="Helical" evidence="2">
    <location>
        <begin position="20"/>
        <end position="39"/>
    </location>
</feature>
<keyword evidence="2" id="KW-0472">Membrane</keyword>
<dbReference type="Pfam" id="PF04186">
    <property type="entry name" value="FxsA"/>
    <property type="match status" value="1"/>
</dbReference>
<accession>A0ABT0ZA62</accession>
<organism evidence="3 4">
    <name type="scientific">Streptomyces macrolidinus</name>
    <dbReference type="NCBI Taxonomy" id="2952607"/>
    <lineage>
        <taxon>Bacteria</taxon>
        <taxon>Bacillati</taxon>
        <taxon>Actinomycetota</taxon>
        <taxon>Actinomycetes</taxon>
        <taxon>Kitasatosporales</taxon>
        <taxon>Streptomycetaceae</taxon>
        <taxon>Streptomyces</taxon>
    </lineage>
</organism>
<feature type="region of interest" description="Disordered" evidence="1">
    <location>
        <begin position="158"/>
        <end position="188"/>
    </location>
</feature>
<evidence type="ECO:0000256" key="1">
    <source>
        <dbReference type="SAM" id="MobiDB-lite"/>
    </source>
</evidence>
<feature type="transmembrane region" description="Helical" evidence="2">
    <location>
        <begin position="96"/>
        <end position="120"/>
    </location>
</feature>
<keyword evidence="4" id="KW-1185">Reference proteome</keyword>
<dbReference type="NCBIfam" id="NF008528">
    <property type="entry name" value="PRK11463.1-2"/>
    <property type="match status" value="1"/>
</dbReference>
<keyword evidence="2" id="KW-1133">Transmembrane helix</keyword>
<dbReference type="PANTHER" id="PTHR35335:SF1">
    <property type="entry name" value="UPF0716 PROTEIN FXSA"/>
    <property type="match status" value="1"/>
</dbReference>
<dbReference type="NCBIfam" id="NF008527">
    <property type="entry name" value="PRK11463.1-1"/>
    <property type="match status" value="1"/>
</dbReference>
<dbReference type="RefSeq" id="WP_252423290.1">
    <property type="nucleotide sequence ID" value="NZ_JAMWMR010000005.1"/>
</dbReference>
<evidence type="ECO:0000256" key="2">
    <source>
        <dbReference type="SAM" id="Phobius"/>
    </source>
</evidence>
<feature type="compositionally biased region" description="Pro residues" evidence="1">
    <location>
        <begin position="177"/>
        <end position="188"/>
    </location>
</feature>
<dbReference type="EMBL" id="JAMWMR010000005">
    <property type="protein sequence ID" value="MCN9240658.1"/>
    <property type="molecule type" value="Genomic_DNA"/>
</dbReference>
<feature type="transmembrane region" description="Helical" evidence="2">
    <location>
        <begin position="45"/>
        <end position="65"/>
    </location>
</feature>
<reference evidence="3 4" key="1">
    <citation type="submission" date="2022-05" db="EMBL/GenBank/DDBJ databases">
        <title>Streptomyces sp. nov. RY43-2 isolated from soil of a peat swamp forest.</title>
        <authorList>
            <person name="Kanchanasin P."/>
            <person name="Tanasupawat S."/>
            <person name="Phongsopitanun W."/>
        </authorList>
    </citation>
    <scope>NUCLEOTIDE SEQUENCE [LARGE SCALE GENOMIC DNA]</scope>
    <source>
        <strain evidence="3 4">RY43-2</strain>
    </source>
</reference>
<evidence type="ECO:0000313" key="3">
    <source>
        <dbReference type="EMBL" id="MCN9240658.1"/>
    </source>
</evidence>
<gene>
    <name evidence="3" type="ORF">NGF19_07585</name>
</gene>